<protein>
    <submittedName>
        <fullName evidence="2">Ovule protein</fullName>
    </submittedName>
</protein>
<sequence>MRERVETGVTKTERRNRENARWQMMYGDGELMKKYSSVLNLKFQSDNNQQYGFGLSRRTCLCVRVIRLVEVCWNAAADVLCLLAMTSLI</sequence>
<organism evidence="1 2">
    <name type="scientific">Syphacia muris</name>
    <dbReference type="NCBI Taxonomy" id="451379"/>
    <lineage>
        <taxon>Eukaryota</taxon>
        <taxon>Metazoa</taxon>
        <taxon>Ecdysozoa</taxon>
        <taxon>Nematoda</taxon>
        <taxon>Chromadorea</taxon>
        <taxon>Rhabditida</taxon>
        <taxon>Spirurina</taxon>
        <taxon>Oxyuridomorpha</taxon>
        <taxon>Oxyuroidea</taxon>
        <taxon>Oxyuridae</taxon>
        <taxon>Syphacia</taxon>
    </lineage>
</organism>
<proteinExistence type="predicted"/>
<evidence type="ECO:0000313" key="1">
    <source>
        <dbReference type="Proteomes" id="UP000046393"/>
    </source>
</evidence>
<dbReference type="WBParaSite" id="SMUV_0000509601-mRNA-1">
    <property type="protein sequence ID" value="SMUV_0000509601-mRNA-1"/>
    <property type="gene ID" value="SMUV_0000509601"/>
</dbReference>
<evidence type="ECO:0000313" key="2">
    <source>
        <dbReference type="WBParaSite" id="SMUV_0000509601-mRNA-1"/>
    </source>
</evidence>
<accession>A0A0N5AKR6</accession>
<dbReference type="AlphaFoldDB" id="A0A0N5AKR6"/>
<dbReference type="Proteomes" id="UP000046393">
    <property type="component" value="Unplaced"/>
</dbReference>
<keyword evidence="1" id="KW-1185">Reference proteome</keyword>
<reference evidence="2" key="1">
    <citation type="submission" date="2017-02" db="UniProtKB">
        <authorList>
            <consortium name="WormBaseParasite"/>
        </authorList>
    </citation>
    <scope>IDENTIFICATION</scope>
</reference>
<name>A0A0N5AKR6_9BILA</name>